<keyword evidence="4 5" id="KW-0472">Membrane</keyword>
<evidence type="ECO:0000256" key="2">
    <source>
        <dbReference type="ARBA" id="ARBA00022692"/>
    </source>
</evidence>
<organism evidence="7 8">
    <name type="scientific">Meripilus lineatus</name>
    <dbReference type="NCBI Taxonomy" id="2056292"/>
    <lineage>
        <taxon>Eukaryota</taxon>
        <taxon>Fungi</taxon>
        <taxon>Dikarya</taxon>
        <taxon>Basidiomycota</taxon>
        <taxon>Agaricomycotina</taxon>
        <taxon>Agaricomycetes</taxon>
        <taxon>Polyporales</taxon>
        <taxon>Meripilaceae</taxon>
        <taxon>Meripilus</taxon>
    </lineage>
</organism>
<feature type="domain" description="Major facilitator superfamily (MFS) profile" evidence="6">
    <location>
        <begin position="36"/>
        <end position="453"/>
    </location>
</feature>
<reference evidence="7" key="1">
    <citation type="submission" date="2022-07" db="EMBL/GenBank/DDBJ databases">
        <title>Genome Sequence of Physisporinus lineatus.</title>
        <authorList>
            <person name="Buettner E."/>
        </authorList>
    </citation>
    <scope>NUCLEOTIDE SEQUENCE</scope>
    <source>
        <strain evidence="7">VT162</strain>
    </source>
</reference>
<feature type="transmembrane region" description="Helical" evidence="5">
    <location>
        <begin position="285"/>
        <end position="309"/>
    </location>
</feature>
<protein>
    <recommendedName>
        <fullName evidence="6">Major facilitator superfamily (MFS) profile domain-containing protein</fullName>
    </recommendedName>
</protein>
<proteinExistence type="predicted"/>
<feature type="transmembrane region" description="Helical" evidence="5">
    <location>
        <begin position="423"/>
        <end position="444"/>
    </location>
</feature>
<dbReference type="PANTHER" id="PTHR23502:SF64">
    <property type="entry name" value="TRANSPORTER, PUTATIVE (AFU_ORTHOLOGUE AFUA_3G11760)-RELATED"/>
    <property type="match status" value="1"/>
</dbReference>
<feature type="transmembrane region" description="Helical" evidence="5">
    <location>
        <begin position="357"/>
        <end position="379"/>
    </location>
</feature>
<dbReference type="EMBL" id="JANAWD010000501">
    <property type="protein sequence ID" value="KAJ3478564.1"/>
    <property type="molecule type" value="Genomic_DNA"/>
</dbReference>
<evidence type="ECO:0000313" key="7">
    <source>
        <dbReference type="EMBL" id="KAJ3478564.1"/>
    </source>
</evidence>
<comment type="subcellular location">
    <subcellularLocation>
        <location evidence="1">Membrane</location>
        <topology evidence="1">Multi-pass membrane protein</topology>
    </subcellularLocation>
</comment>
<dbReference type="SUPFAM" id="SSF103473">
    <property type="entry name" value="MFS general substrate transporter"/>
    <property type="match status" value="1"/>
</dbReference>
<evidence type="ECO:0000256" key="5">
    <source>
        <dbReference type="SAM" id="Phobius"/>
    </source>
</evidence>
<feature type="transmembrane region" description="Helical" evidence="5">
    <location>
        <begin position="250"/>
        <end position="273"/>
    </location>
</feature>
<feature type="transmembrane region" description="Helical" evidence="5">
    <location>
        <begin position="399"/>
        <end position="417"/>
    </location>
</feature>
<dbReference type="PROSITE" id="PS50850">
    <property type="entry name" value="MFS"/>
    <property type="match status" value="1"/>
</dbReference>
<dbReference type="GO" id="GO:0005886">
    <property type="term" value="C:plasma membrane"/>
    <property type="evidence" value="ECO:0007669"/>
    <property type="project" value="TreeGrafter"/>
</dbReference>
<dbReference type="InterPro" id="IPR036259">
    <property type="entry name" value="MFS_trans_sf"/>
</dbReference>
<evidence type="ECO:0000256" key="4">
    <source>
        <dbReference type="ARBA" id="ARBA00023136"/>
    </source>
</evidence>
<dbReference type="AlphaFoldDB" id="A0AAD5UV23"/>
<dbReference type="Proteomes" id="UP001212997">
    <property type="component" value="Unassembled WGS sequence"/>
</dbReference>
<sequence>MSEETPLLASTSTSNEEVTEHERIYERFSRPRKTLILSLVSMAGILPLFVSGSFVPSIPQIAKDLDTTGSIVSLAISLSVFTNCVGSLVWSRYSGFYGRRPMYIISTVFLCIGSFCVANASSVPSLLSFRVIQAFGSASALAIGMGVIGDIYKLEERGTASGTYFGFVLLGPAIAPLAGGIATHYYSWRSMQLSIFIFSCFLLLLFIVFFPETSHPGTRGIDKLAQDGSKPRFVLLKPFSILWYLKSPNILLVALAGGLGLLTDYVLMVPIAYTIGRKYDITNEALIGALFVPNGLGNLIGAYVAGVLSDRKVVEWRERRGGVWVPEDRLRVTLVGALFWIPLSVLFSGLITDNVRGTIGIVLNLICLFVNGVGLDFVLSPSASYNVDVLHSHSAEVTAANMAFRGAIISLTSAFVIPAVETIGITATDTIAAILGWISFGLLWSVIKYGDRMRAYVDIGFSTAKDN</sequence>
<gene>
    <name evidence="7" type="ORF">NLI96_g9669</name>
</gene>
<comment type="caution">
    <text evidence="7">The sequence shown here is derived from an EMBL/GenBank/DDBJ whole genome shotgun (WGS) entry which is preliminary data.</text>
</comment>
<feature type="transmembrane region" description="Helical" evidence="5">
    <location>
        <begin position="164"/>
        <end position="186"/>
    </location>
</feature>
<feature type="transmembrane region" description="Helical" evidence="5">
    <location>
        <begin position="192"/>
        <end position="210"/>
    </location>
</feature>
<accession>A0AAD5UV23</accession>
<feature type="transmembrane region" description="Helical" evidence="5">
    <location>
        <begin position="70"/>
        <end position="90"/>
    </location>
</feature>
<feature type="transmembrane region" description="Helical" evidence="5">
    <location>
        <begin position="330"/>
        <end position="351"/>
    </location>
</feature>
<feature type="transmembrane region" description="Helical" evidence="5">
    <location>
        <begin position="35"/>
        <end position="58"/>
    </location>
</feature>
<keyword evidence="2 5" id="KW-0812">Transmembrane</keyword>
<name>A0AAD5UV23_9APHY</name>
<evidence type="ECO:0000256" key="3">
    <source>
        <dbReference type="ARBA" id="ARBA00022989"/>
    </source>
</evidence>
<feature type="transmembrane region" description="Helical" evidence="5">
    <location>
        <begin position="132"/>
        <end position="152"/>
    </location>
</feature>
<evidence type="ECO:0000259" key="6">
    <source>
        <dbReference type="PROSITE" id="PS50850"/>
    </source>
</evidence>
<dbReference type="InterPro" id="IPR020846">
    <property type="entry name" value="MFS_dom"/>
</dbReference>
<dbReference type="PANTHER" id="PTHR23502">
    <property type="entry name" value="MAJOR FACILITATOR SUPERFAMILY"/>
    <property type="match status" value="1"/>
</dbReference>
<evidence type="ECO:0000313" key="8">
    <source>
        <dbReference type="Proteomes" id="UP001212997"/>
    </source>
</evidence>
<feature type="transmembrane region" description="Helical" evidence="5">
    <location>
        <begin position="102"/>
        <end position="120"/>
    </location>
</feature>
<dbReference type="Gene3D" id="1.20.1720.10">
    <property type="entry name" value="Multidrug resistance protein D"/>
    <property type="match status" value="1"/>
</dbReference>
<dbReference type="Pfam" id="PF07690">
    <property type="entry name" value="MFS_1"/>
    <property type="match status" value="1"/>
</dbReference>
<dbReference type="InterPro" id="IPR011701">
    <property type="entry name" value="MFS"/>
</dbReference>
<evidence type="ECO:0000256" key="1">
    <source>
        <dbReference type="ARBA" id="ARBA00004141"/>
    </source>
</evidence>
<dbReference type="GO" id="GO:0022857">
    <property type="term" value="F:transmembrane transporter activity"/>
    <property type="evidence" value="ECO:0007669"/>
    <property type="project" value="InterPro"/>
</dbReference>
<keyword evidence="8" id="KW-1185">Reference proteome</keyword>
<keyword evidence="3 5" id="KW-1133">Transmembrane helix</keyword>